<dbReference type="PANTHER" id="PTHR43364">
    <property type="entry name" value="NADH-SPECIFIC METHYLGLYOXAL REDUCTASE-RELATED"/>
    <property type="match status" value="1"/>
</dbReference>
<dbReference type="PANTHER" id="PTHR43364:SF6">
    <property type="entry name" value="OXIDOREDUCTASE-RELATED"/>
    <property type="match status" value="1"/>
</dbReference>
<dbReference type="Proteomes" id="UP001160499">
    <property type="component" value="Unassembled WGS sequence"/>
</dbReference>
<keyword evidence="3" id="KW-1185">Reference proteome</keyword>
<feature type="domain" description="NADP-dependent oxidoreductase" evidence="1">
    <location>
        <begin position="19"/>
        <end position="326"/>
    </location>
</feature>
<dbReference type="SUPFAM" id="SSF51430">
    <property type="entry name" value="NAD(P)-linked oxidoreductase"/>
    <property type="match status" value="1"/>
</dbReference>
<gene>
    <name evidence="2" type="ORF">M2283_000105</name>
</gene>
<dbReference type="RefSeq" id="WP_280873884.1">
    <property type="nucleotide sequence ID" value="NZ_JARXVH010000001.1"/>
</dbReference>
<reference evidence="2 3" key="1">
    <citation type="submission" date="2023-04" db="EMBL/GenBank/DDBJ databases">
        <title>Forest soil microbial communities from Buena Vista Peninsula, Colon Province, Panama.</title>
        <authorList>
            <person name="Bouskill N."/>
        </authorList>
    </citation>
    <scope>NUCLEOTIDE SEQUENCE [LARGE SCALE GENOMIC DNA]</scope>
    <source>
        <strain evidence="2 3">GGS1</strain>
    </source>
</reference>
<comment type="caution">
    <text evidence="2">The sequence shown here is derived from an EMBL/GenBank/DDBJ whole genome shotgun (WGS) entry which is preliminary data.</text>
</comment>
<protein>
    <submittedName>
        <fullName evidence="2">Aryl-alcohol dehydrogenase-like predicted oxidoreductase</fullName>
    </submittedName>
</protein>
<dbReference type="Pfam" id="PF00248">
    <property type="entry name" value="Aldo_ket_red"/>
    <property type="match status" value="1"/>
</dbReference>
<dbReference type="EMBL" id="JARXVH010000001">
    <property type="protein sequence ID" value="MDH6212826.1"/>
    <property type="molecule type" value="Genomic_DNA"/>
</dbReference>
<accession>A0ABT6L921</accession>
<sequence>MRYRTIGTDPAHRREVSVLALGAMLFGSRTDEETSFAVLDRYVEAGGNFIDTSDNYAFWEDGGQGGQSEELLGRWRRSRGIGDEIVIATKLGARPLAPGTGYIDNGEGLSAKVIRESAERSRERLGVEKLDLLYAHIDDHTVPQRETVEGFAELVAEGTVGLLGVSNQAIWRVERARAIAAAAGLPGYEVFQYAHSHLRPRTDVPEDLFPDGSLGHAGAELFSYLRAEPGLTLVAYSPLLKGTYTHPERLPADFDHPGTPARLAVLHEVARETGATVNQVVLAWQSGGELPIVPLAGASSVAQLEENLAGIDLELTPEQRARLDAAH</sequence>
<dbReference type="InterPro" id="IPR036812">
    <property type="entry name" value="NAD(P)_OxRdtase_dom_sf"/>
</dbReference>
<evidence type="ECO:0000313" key="3">
    <source>
        <dbReference type="Proteomes" id="UP001160499"/>
    </source>
</evidence>
<evidence type="ECO:0000259" key="1">
    <source>
        <dbReference type="Pfam" id="PF00248"/>
    </source>
</evidence>
<name>A0ABT6L921_9ACTN</name>
<dbReference type="InterPro" id="IPR023210">
    <property type="entry name" value="NADP_OxRdtase_dom"/>
</dbReference>
<dbReference type="InterPro" id="IPR050523">
    <property type="entry name" value="AKR_Detox_Biosynth"/>
</dbReference>
<evidence type="ECO:0000313" key="2">
    <source>
        <dbReference type="EMBL" id="MDH6212826.1"/>
    </source>
</evidence>
<dbReference type="Gene3D" id="3.20.20.100">
    <property type="entry name" value="NADP-dependent oxidoreductase domain"/>
    <property type="match status" value="1"/>
</dbReference>
<proteinExistence type="predicted"/>
<organism evidence="2 3">
    <name type="scientific">Streptomyces pseudovenezuelae</name>
    <dbReference type="NCBI Taxonomy" id="67350"/>
    <lineage>
        <taxon>Bacteria</taxon>
        <taxon>Bacillati</taxon>
        <taxon>Actinomycetota</taxon>
        <taxon>Actinomycetes</taxon>
        <taxon>Kitasatosporales</taxon>
        <taxon>Streptomycetaceae</taxon>
        <taxon>Streptomyces</taxon>
        <taxon>Streptomyces aurantiacus group</taxon>
    </lineage>
</organism>